<evidence type="ECO:0000259" key="2">
    <source>
        <dbReference type="Pfam" id="PF00561"/>
    </source>
</evidence>
<evidence type="ECO:0000313" key="4">
    <source>
        <dbReference type="Proteomes" id="UP001500459"/>
    </source>
</evidence>
<reference evidence="4" key="1">
    <citation type="journal article" date="2019" name="Int. J. Syst. Evol. Microbiol.">
        <title>The Global Catalogue of Microorganisms (GCM) 10K type strain sequencing project: providing services to taxonomists for standard genome sequencing and annotation.</title>
        <authorList>
            <consortium name="The Broad Institute Genomics Platform"/>
            <consortium name="The Broad Institute Genome Sequencing Center for Infectious Disease"/>
            <person name="Wu L."/>
            <person name="Ma J."/>
        </authorList>
    </citation>
    <scope>NUCLEOTIDE SEQUENCE [LARGE SCALE GENOMIC DNA]</scope>
    <source>
        <strain evidence="4">JCM 17106</strain>
    </source>
</reference>
<keyword evidence="1" id="KW-0812">Transmembrane</keyword>
<dbReference type="SUPFAM" id="SSF53474">
    <property type="entry name" value="alpha/beta-Hydrolases"/>
    <property type="match status" value="1"/>
</dbReference>
<dbReference type="Gene3D" id="3.40.50.1820">
    <property type="entry name" value="alpha/beta hydrolase"/>
    <property type="match status" value="1"/>
</dbReference>
<dbReference type="PANTHER" id="PTHR43798">
    <property type="entry name" value="MONOACYLGLYCEROL LIPASE"/>
    <property type="match status" value="1"/>
</dbReference>
<keyword evidence="1" id="KW-0472">Membrane</keyword>
<dbReference type="EMBL" id="BAABCW010000026">
    <property type="protein sequence ID" value="GAA3521614.1"/>
    <property type="molecule type" value="Genomic_DNA"/>
</dbReference>
<dbReference type="InterPro" id="IPR000073">
    <property type="entry name" value="AB_hydrolase_1"/>
</dbReference>
<dbReference type="PRINTS" id="PR00111">
    <property type="entry name" value="ABHYDROLASE"/>
</dbReference>
<organism evidence="3 4">
    <name type="scientific">Aquimarina addita</name>
    <dbReference type="NCBI Taxonomy" id="870485"/>
    <lineage>
        <taxon>Bacteria</taxon>
        <taxon>Pseudomonadati</taxon>
        <taxon>Bacteroidota</taxon>
        <taxon>Flavobacteriia</taxon>
        <taxon>Flavobacteriales</taxon>
        <taxon>Flavobacteriaceae</taxon>
        <taxon>Aquimarina</taxon>
    </lineage>
</organism>
<feature type="transmembrane region" description="Helical" evidence="1">
    <location>
        <begin position="7"/>
        <end position="26"/>
    </location>
</feature>
<evidence type="ECO:0000313" key="3">
    <source>
        <dbReference type="EMBL" id="GAA3521614.1"/>
    </source>
</evidence>
<sequence length="587" mass="67721">MKKILKIIGGIIGFLMLAIGIIYFFFPQKLVDFTYSQNAISADLKSKNILVNGNKTHYYTNNNTSAKDTLVLVHGLGDDKNSFVQSAKFLTNDYYLILPDLLASGENNKDKFLDLSIKGQIEFLHKFLTKLGVKKFYLAGNSMGGHISAAYAIAYPDDVKKLVLINAAGLKLDDHMVYTGFDNILQNEIDLDKVLSRVFYKVPDMPRPLKKMYISQINDSRDFLNNSIIPQIKKGKYFDLKDSINKIKAPTLILWGKHDKVVKFNVAERYNRDIPISEIEVIKNASHSPQLEVPNVVATSINKFIQKKMKVSTPTTREQHLAKVQLHRWYQLYEREINPERISNQMEILTDNIYMKTAAGEMNGKENYPERLTVYKSWKNAHHIDNIKILSAENKIKLEADIHYQNIRPDGEKKSYTIHYNTELTKSDTLPQFSHIEIIPTGETNETFIDAYPENRTKSLMYYWLASMESLDGNVEPFKELLADNFTLNFSTSSHIKSIQELESWLNGTPMQLKKSSHYPENFSVKTILENEYQVTVEFDWRGITKDNKQVKAKTKHIWYVVDNPNKRFAKILKADVSQIEPFRIME</sequence>
<gene>
    <name evidence="3" type="ORF">GCM10022393_40040</name>
</gene>
<name>A0ABP6UVU8_9FLAO</name>
<keyword evidence="4" id="KW-1185">Reference proteome</keyword>
<dbReference type="Proteomes" id="UP001500459">
    <property type="component" value="Unassembled WGS sequence"/>
</dbReference>
<dbReference type="InterPro" id="IPR029058">
    <property type="entry name" value="AB_hydrolase_fold"/>
</dbReference>
<evidence type="ECO:0000256" key="1">
    <source>
        <dbReference type="SAM" id="Phobius"/>
    </source>
</evidence>
<dbReference type="RefSeq" id="WP_344930521.1">
    <property type="nucleotide sequence ID" value="NZ_BAABCW010000026.1"/>
</dbReference>
<feature type="domain" description="AB hydrolase-1" evidence="2">
    <location>
        <begin position="69"/>
        <end position="175"/>
    </location>
</feature>
<proteinExistence type="predicted"/>
<keyword evidence="1" id="KW-1133">Transmembrane helix</keyword>
<accession>A0ABP6UVU8</accession>
<dbReference type="PANTHER" id="PTHR43798:SF5">
    <property type="entry name" value="MONOACYLGLYCEROL LIPASE ABHD6"/>
    <property type="match status" value="1"/>
</dbReference>
<dbReference type="Pfam" id="PF00561">
    <property type="entry name" value="Abhydrolase_1"/>
    <property type="match status" value="1"/>
</dbReference>
<comment type="caution">
    <text evidence="3">The sequence shown here is derived from an EMBL/GenBank/DDBJ whole genome shotgun (WGS) entry which is preliminary data.</text>
</comment>
<dbReference type="InterPro" id="IPR050266">
    <property type="entry name" value="AB_hydrolase_sf"/>
</dbReference>
<protein>
    <recommendedName>
        <fullName evidence="2">AB hydrolase-1 domain-containing protein</fullName>
    </recommendedName>
</protein>